<dbReference type="InterPro" id="IPR050855">
    <property type="entry name" value="NDM-1-like"/>
</dbReference>
<reference evidence="2" key="1">
    <citation type="journal article" date="2012" name="Mol. Plant Microbe Interact.">
        <title>A highly conserved effector in Fusarium oxysporum is required for full virulence on Arabidopsis.</title>
        <authorList>
            <person name="Thatcher L.F."/>
            <person name="Gardiner D.M."/>
            <person name="Kazan K."/>
            <person name="Manners J."/>
        </authorList>
    </citation>
    <scope>NUCLEOTIDE SEQUENCE [LARGE SCALE GENOMIC DNA]</scope>
    <source>
        <strain evidence="2">Fo5176</strain>
    </source>
</reference>
<accession>F9F2E4</accession>
<dbReference type="PaxDb" id="5507-FOXG_15773P0"/>
<dbReference type="InterPro" id="IPR001279">
    <property type="entry name" value="Metallo-B-lactamas"/>
</dbReference>
<dbReference type="AlphaFoldDB" id="F9F2E4"/>
<dbReference type="PANTHER" id="PTHR42951">
    <property type="entry name" value="METALLO-BETA-LACTAMASE DOMAIN-CONTAINING"/>
    <property type="match status" value="1"/>
</dbReference>
<organism evidence="2">
    <name type="scientific">Fusarium oxysporum (strain Fo5176)</name>
    <name type="common">Fusarium vascular wilt</name>
    <dbReference type="NCBI Taxonomy" id="660025"/>
    <lineage>
        <taxon>Eukaryota</taxon>
        <taxon>Fungi</taxon>
        <taxon>Dikarya</taxon>
        <taxon>Ascomycota</taxon>
        <taxon>Pezizomycotina</taxon>
        <taxon>Sordariomycetes</taxon>
        <taxon>Hypocreomycetidae</taxon>
        <taxon>Hypocreales</taxon>
        <taxon>Nectriaceae</taxon>
        <taxon>Fusarium</taxon>
        <taxon>Fusarium oxysporum species complex</taxon>
    </lineage>
</organism>
<dbReference type="PANTHER" id="PTHR42951:SF14">
    <property type="entry name" value="METALLO-BETA-LACTAMASE SUPERFAMILY PROTEIN"/>
    <property type="match status" value="1"/>
</dbReference>
<evidence type="ECO:0000313" key="2">
    <source>
        <dbReference type="EMBL" id="EGU88910.1"/>
    </source>
</evidence>
<dbReference type="STRING" id="660025.F9F2E4"/>
<dbReference type="Gene3D" id="3.60.15.10">
    <property type="entry name" value="Ribonuclease Z/Hydroxyacylglutathione hydrolase-like"/>
    <property type="match status" value="1"/>
</dbReference>
<dbReference type="SMART" id="SM00849">
    <property type="entry name" value="Lactamase_B"/>
    <property type="match status" value="1"/>
</dbReference>
<dbReference type="CDD" id="cd07739">
    <property type="entry name" value="metallo-hydrolase-like_MBL-fold"/>
    <property type="match status" value="1"/>
</dbReference>
<comment type="caution">
    <text evidence="2">The sequence shown here is derived from an EMBL/GenBank/DDBJ whole genome shotgun (WGS) entry which is preliminary data.</text>
</comment>
<proteinExistence type="predicted"/>
<name>F9F2E4_FUSOF</name>
<sequence length="381" mass="42385">MTRCCGALQSEEHKACLWFLEAIRLTKVELSSIASFISQGCIVTACNVCDYLLWHLNVETRTFLYNSDKQTMAPTRLRVETRISHGIAQDMVSSLIVGSQAAVLVDVPLTIPQAKELVPWIRSNASVPLVAIFATHFHPDHYLAAHIILESFPEADLYATEKTVALINDIIEGKTAFWKSALGGENIANSPRIPKAFPSTFFSLPGDDIVHLLGPVNGDSPEQTMFWIPSIKTLIAGDVVYGHGMHMWLADLDDPSMTEAWLDSLRLIDSLGAERIIPGHALSDQEGFNGSKDTDHTRAYVRFFQKEIESKPRDTFTPEEITAKFDEAFPELAEIEEGSTSKLLLQINAQHFGKGGQRQKHDVDLVALQKSYNASWDFSKN</sequence>
<dbReference type="OrthoDB" id="536211at2759"/>
<protein>
    <recommendedName>
        <fullName evidence="1">Metallo-beta-lactamase domain-containing protein</fullName>
    </recommendedName>
</protein>
<dbReference type="InterPro" id="IPR036866">
    <property type="entry name" value="RibonucZ/Hydroxyglut_hydro"/>
</dbReference>
<dbReference type="SUPFAM" id="SSF56281">
    <property type="entry name" value="Metallo-hydrolase/oxidoreductase"/>
    <property type="match status" value="1"/>
</dbReference>
<evidence type="ECO:0000259" key="1">
    <source>
        <dbReference type="SMART" id="SM00849"/>
    </source>
</evidence>
<feature type="domain" description="Metallo-beta-lactamase" evidence="1">
    <location>
        <begin position="90"/>
        <end position="280"/>
    </location>
</feature>
<gene>
    <name evidence="2" type="ORF">FOXB_00568</name>
</gene>
<dbReference type="Pfam" id="PF00753">
    <property type="entry name" value="Lactamase_B"/>
    <property type="match status" value="1"/>
</dbReference>
<dbReference type="EMBL" id="AFQF01000150">
    <property type="protein sequence ID" value="EGU88910.1"/>
    <property type="molecule type" value="Genomic_DNA"/>
</dbReference>